<evidence type="ECO:0000256" key="2">
    <source>
        <dbReference type="ARBA" id="ARBA00023125"/>
    </source>
</evidence>
<keyword evidence="6" id="KW-1185">Reference proteome</keyword>
<dbReference type="Pfam" id="PF00392">
    <property type="entry name" value="GntR"/>
    <property type="match status" value="1"/>
</dbReference>
<keyword evidence="3" id="KW-0804">Transcription</keyword>
<dbReference type="InterPro" id="IPR036390">
    <property type="entry name" value="WH_DNA-bd_sf"/>
</dbReference>
<evidence type="ECO:0000313" key="5">
    <source>
        <dbReference type="EMBL" id="RDW12515.1"/>
    </source>
</evidence>
<evidence type="ECO:0000313" key="6">
    <source>
        <dbReference type="Proteomes" id="UP000256679"/>
    </source>
</evidence>
<gene>
    <name evidence="5" type="ORF">DIE28_13185</name>
</gene>
<reference evidence="5 6" key="1">
    <citation type="submission" date="2018-05" db="EMBL/GenBank/DDBJ databases">
        <title>Whole genome sequencing of Paracoccus thiocyanatus SST.</title>
        <authorList>
            <person name="Ghosh W."/>
            <person name="Rameez M.J."/>
            <person name="Roy C."/>
        </authorList>
    </citation>
    <scope>NUCLEOTIDE SEQUENCE [LARGE SCALE GENOMIC DNA]</scope>
    <source>
        <strain evidence="5 6">SST</strain>
    </source>
</reference>
<evidence type="ECO:0000256" key="3">
    <source>
        <dbReference type="ARBA" id="ARBA00023163"/>
    </source>
</evidence>
<evidence type="ECO:0000256" key="1">
    <source>
        <dbReference type="ARBA" id="ARBA00023015"/>
    </source>
</evidence>
<dbReference type="PANTHER" id="PTHR43537">
    <property type="entry name" value="TRANSCRIPTIONAL REGULATOR, GNTR FAMILY"/>
    <property type="match status" value="1"/>
</dbReference>
<name>A0A3D8PBB1_9RHOB</name>
<keyword evidence="2" id="KW-0238">DNA-binding</keyword>
<dbReference type="Gene3D" id="1.20.120.530">
    <property type="entry name" value="GntR ligand-binding domain-like"/>
    <property type="match status" value="1"/>
</dbReference>
<dbReference type="Pfam" id="PF07729">
    <property type="entry name" value="FCD"/>
    <property type="match status" value="1"/>
</dbReference>
<organism evidence="5 6">
    <name type="scientific">Paracoccus thiocyanatus</name>
    <dbReference type="NCBI Taxonomy" id="34006"/>
    <lineage>
        <taxon>Bacteria</taxon>
        <taxon>Pseudomonadati</taxon>
        <taxon>Pseudomonadota</taxon>
        <taxon>Alphaproteobacteria</taxon>
        <taxon>Rhodobacterales</taxon>
        <taxon>Paracoccaceae</taxon>
        <taxon>Paracoccus</taxon>
    </lineage>
</organism>
<feature type="domain" description="HTH gntR-type" evidence="4">
    <location>
        <begin position="9"/>
        <end position="75"/>
    </location>
</feature>
<dbReference type="InterPro" id="IPR036388">
    <property type="entry name" value="WH-like_DNA-bd_sf"/>
</dbReference>
<sequence>MTATRSSESSAHERLYRNLRQRIMLGELPPGLALTLRGIAAEHRVSMTPAREAVRRLVAEGALSLSSSGRIATPELSVERIEELAALRGLIEPELAARALPRAHQALIERMAVINAAIGDAADSHDAIGYIRTNLEFHRLLYLRAQAPAMLAIVETVWLQLGPTMRVVYGRMKRNEAPRHHRMILASLRAGDEPGLRLAVRADVTHGLRHLGSA</sequence>
<comment type="caution">
    <text evidence="5">The sequence shown here is derived from an EMBL/GenBank/DDBJ whole genome shotgun (WGS) entry which is preliminary data.</text>
</comment>
<dbReference type="PROSITE" id="PS50949">
    <property type="entry name" value="HTH_GNTR"/>
    <property type="match status" value="1"/>
</dbReference>
<dbReference type="GO" id="GO:0003677">
    <property type="term" value="F:DNA binding"/>
    <property type="evidence" value="ECO:0007669"/>
    <property type="project" value="UniProtKB-KW"/>
</dbReference>
<dbReference type="Proteomes" id="UP000256679">
    <property type="component" value="Unassembled WGS sequence"/>
</dbReference>
<accession>A0A3D8PBB1</accession>
<dbReference type="SUPFAM" id="SSF46785">
    <property type="entry name" value="Winged helix' DNA-binding domain"/>
    <property type="match status" value="1"/>
</dbReference>
<dbReference type="Gene3D" id="1.10.10.10">
    <property type="entry name" value="Winged helix-like DNA-binding domain superfamily/Winged helix DNA-binding domain"/>
    <property type="match status" value="1"/>
</dbReference>
<evidence type="ECO:0000259" key="4">
    <source>
        <dbReference type="PROSITE" id="PS50949"/>
    </source>
</evidence>
<dbReference type="InterPro" id="IPR008920">
    <property type="entry name" value="TF_FadR/GntR_C"/>
</dbReference>
<dbReference type="GO" id="GO:0003700">
    <property type="term" value="F:DNA-binding transcription factor activity"/>
    <property type="evidence" value="ECO:0007669"/>
    <property type="project" value="InterPro"/>
</dbReference>
<dbReference type="SUPFAM" id="SSF48008">
    <property type="entry name" value="GntR ligand-binding domain-like"/>
    <property type="match status" value="1"/>
</dbReference>
<dbReference type="PANTHER" id="PTHR43537:SF39">
    <property type="entry name" value="HTH-TYPE TRANSCRIPTIONAL REGULATOR MCBR"/>
    <property type="match status" value="1"/>
</dbReference>
<dbReference type="EMBL" id="QFCQ01000083">
    <property type="protein sequence ID" value="RDW12515.1"/>
    <property type="molecule type" value="Genomic_DNA"/>
</dbReference>
<proteinExistence type="predicted"/>
<dbReference type="AlphaFoldDB" id="A0A3D8PBB1"/>
<dbReference type="SMART" id="SM00895">
    <property type="entry name" value="FCD"/>
    <property type="match status" value="1"/>
</dbReference>
<dbReference type="InterPro" id="IPR011711">
    <property type="entry name" value="GntR_C"/>
</dbReference>
<keyword evidence="1" id="KW-0805">Transcription regulation</keyword>
<dbReference type="InterPro" id="IPR000524">
    <property type="entry name" value="Tscrpt_reg_HTH_GntR"/>
</dbReference>
<protein>
    <submittedName>
        <fullName evidence="5">GntR family transcriptional regulator</fullName>
    </submittedName>
</protein>
<dbReference type="RefSeq" id="WP_115756444.1">
    <property type="nucleotide sequence ID" value="NZ_QFCQ01000083.1"/>
</dbReference>